<dbReference type="InterPro" id="IPR055414">
    <property type="entry name" value="LRR_R13L4/SHOC2-like"/>
</dbReference>
<dbReference type="InterPro" id="IPR058922">
    <property type="entry name" value="WHD_DRP"/>
</dbReference>
<evidence type="ECO:0000259" key="5">
    <source>
        <dbReference type="Pfam" id="PF23598"/>
    </source>
</evidence>
<feature type="domain" description="Disease resistance R13L4/SHOC-2-like LRR" evidence="5">
    <location>
        <begin position="260"/>
        <end position="628"/>
    </location>
</feature>
<feature type="domain" description="Disease resistance protein winged helix" evidence="4">
    <location>
        <begin position="149"/>
        <end position="211"/>
    </location>
</feature>
<keyword evidence="2" id="KW-0611">Plant defense</keyword>
<protein>
    <submittedName>
        <fullName evidence="6">Uncharacterized protein</fullName>
    </submittedName>
</protein>
<dbReference type="GO" id="GO:0043531">
    <property type="term" value="F:ADP binding"/>
    <property type="evidence" value="ECO:0007669"/>
    <property type="project" value="InterPro"/>
</dbReference>
<dbReference type="Gene3D" id="1.10.8.430">
    <property type="entry name" value="Helical domain of apoptotic protease-activating factors"/>
    <property type="match status" value="1"/>
</dbReference>
<dbReference type="PANTHER" id="PTHR23155:SF1167">
    <property type="entry name" value="OS08G0412100 PROTEIN"/>
    <property type="match status" value="1"/>
</dbReference>
<dbReference type="Gramene" id="TVU06092">
    <property type="protein sequence ID" value="TVU06092"/>
    <property type="gene ID" value="EJB05_49284"/>
</dbReference>
<gene>
    <name evidence="6" type="ORF">EJB05_49284</name>
</gene>
<dbReference type="OrthoDB" id="646178at2759"/>
<keyword evidence="1" id="KW-0677">Repeat</keyword>
<keyword evidence="7" id="KW-1185">Reference proteome</keyword>
<dbReference type="Pfam" id="PF23559">
    <property type="entry name" value="WHD_DRP"/>
    <property type="match status" value="1"/>
</dbReference>
<feature type="non-terminal residue" evidence="6">
    <location>
        <position position="1"/>
    </location>
</feature>
<dbReference type="InterPro" id="IPR044974">
    <property type="entry name" value="Disease_R_plants"/>
</dbReference>
<organism evidence="6 7">
    <name type="scientific">Eragrostis curvula</name>
    <name type="common">weeping love grass</name>
    <dbReference type="NCBI Taxonomy" id="38414"/>
    <lineage>
        <taxon>Eukaryota</taxon>
        <taxon>Viridiplantae</taxon>
        <taxon>Streptophyta</taxon>
        <taxon>Embryophyta</taxon>
        <taxon>Tracheophyta</taxon>
        <taxon>Spermatophyta</taxon>
        <taxon>Magnoliopsida</taxon>
        <taxon>Liliopsida</taxon>
        <taxon>Poales</taxon>
        <taxon>Poaceae</taxon>
        <taxon>PACMAD clade</taxon>
        <taxon>Chloridoideae</taxon>
        <taxon>Eragrostideae</taxon>
        <taxon>Eragrostidinae</taxon>
        <taxon>Eragrostis</taxon>
    </lineage>
</organism>
<dbReference type="SUPFAM" id="SSF52540">
    <property type="entry name" value="P-loop containing nucleoside triphosphate hydrolases"/>
    <property type="match status" value="1"/>
</dbReference>
<name>A0A5J9T448_9POAL</name>
<proteinExistence type="predicted"/>
<dbReference type="InterPro" id="IPR027417">
    <property type="entry name" value="P-loop_NTPase"/>
</dbReference>
<accession>A0A5J9T448</accession>
<dbReference type="InterPro" id="IPR032675">
    <property type="entry name" value="LRR_dom_sf"/>
</dbReference>
<evidence type="ECO:0000256" key="2">
    <source>
        <dbReference type="ARBA" id="ARBA00022821"/>
    </source>
</evidence>
<dbReference type="Pfam" id="PF23598">
    <property type="entry name" value="LRR_14"/>
    <property type="match status" value="1"/>
</dbReference>
<dbReference type="EMBL" id="RWGY01000051">
    <property type="protein sequence ID" value="TVU06092.1"/>
    <property type="molecule type" value="Genomic_DNA"/>
</dbReference>
<evidence type="ECO:0000256" key="1">
    <source>
        <dbReference type="ARBA" id="ARBA00022737"/>
    </source>
</evidence>
<feature type="region of interest" description="Disordered" evidence="3">
    <location>
        <begin position="1"/>
        <end position="26"/>
    </location>
</feature>
<dbReference type="GO" id="GO:0098542">
    <property type="term" value="P:defense response to other organism"/>
    <property type="evidence" value="ECO:0007669"/>
    <property type="project" value="TreeGrafter"/>
</dbReference>
<dbReference type="Gene3D" id="3.80.10.10">
    <property type="entry name" value="Ribonuclease Inhibitor"/>
    <property type="match status" value="1"/>
</dbReference>
<sequence>MWNVKRHNNGTSRDSLQVKQTWQGGSPIPSAYRRARISSAEQWPVRQLVREDQHSAAEEILRPTLDTDESERLFLKRNFHNKDDCPVELKEVIGDILRKCHGLPLAIVNIASLLTTKPTSKHEWERLRNSLVSALEQDHHLQRIKRLAASRLIRRWMAEGFIAEQPGKCLVDTAECYINELINRNMIEPVETDFSGKPRACRVHDMMHDLIVSLSIQENFATIVGDGKLMPSTNKIRRLSLQGNMENQNFWLIGTKILSHVRSFSVFGDTKKIPPLLHFQVLRVLDLQDYSNLEDNDIRNIGNLIHLRYLSLYNSNISKIPIQIGKLKYLQTLDLRYTRIKELPATVAQLQQLVHLFVPAGVGLPNGICKMGALEEISLLDCSKNSPKVVQELGNLTNIKVIGIRWCADGAINDEGSFKKSLISWLCMLGERKLQSLRIETMEHWYMDFLVESWWPPPRHMQRFSIGPILSRLPKWICYLSELTDLSIFIEQVEGGDINMLKDLNALRCLQILTTKHPRESLIISPSGFQHLEDFHFLPSMYWRNSKGMLSLKFEAGAMPRLNKLWFRFVVQDTLSAYGVGFDFGISHLSSLKRLWVSINCRGARVCDIEAAKATIESAASILPNRPSHEVHIFGEEEMVRQEEQMEGTSGSKEEPVSEQQYLQKSGTHRCLLRAGVFPSHLRLDSLLDYFRASSAIAEQLGGNSNRCNTSYTIGGVSDD</sequence>
<dbReference type="Proteomes" id="UP000324897">
    <property type="component" value="Unassembled WGS sequence"/>
</dbReference>
<comment type="caution">
    <text evidence="6">The sequence shown here is derived from an EMBL/GenBank/DDBJ whole genome shotgun (WGS) entry which is preliminary data.</text>
</comment>
<evidence type="ECO:0000256" key="3">
    <source>
        <dbReference type="SAM" id="MobiDB-lite"/>
    </source>
</evidence>
<evidence type="ECO:0000313" key="7">
    <source>
        <dbReference type="Proteomes" id="UP000324897"/>
    </source>
</evidence>
<dbReference type="InterPro" id="IPR042197">
    <property type="entry name" value="Apaf_helical"/>
</dbReference>
<evidence type="ECO:0000313" key="6">
    <source>
        <dbReference type="EMBL" id="TVU06092.1"/>
    </source>
</evidence>
<feature type="compositionally biased region" description="Polar residues" evidence="3">
    <location>
        <begin position="9"/>
        <end position="24"/>
    </location>
</feature>
<evidence type="ECO:0000259" key="4">
    <source>
        <dbReference type="Pfam" id="PF23559"/>
    </source>
</evidence>
<dbReference type="PANTHER" id="PTHR23155">
    <property type="entry name" value="DISEASE RESISTANCE PROTEIN RP"/>
    <property type="match status" value="1"/>
</dbReference>
<dbReference type="SUPFAM" id="SSF52058">
    <property type="entry name" value="L domain-like"/>
    <property type="match status" value="1"/>
</dbReference>
<dbReference type="AlphaFoldDB" id="A0A5J9T448"/>
<reference evidence="6 7" key="1">
    <citation type="journal article" date="2019" name="Sci. Rep.">
        <title>A high-quality genome of Eragrostis curvula grass provides insights into Poaceae evolution and supports new strategies to enhance forage quality.</title>
        <authorList>
            <person name="Carballo J."/>
            <person name="Santos B.A.C.M."/>
            <person name="Zappacosta D."/>
            <person name="Garbus I."/>
            <person name="Selva J.P."/>
            <person name="Gallo C.A."/>
            <person name="Diaz A."/>
            <person name="Albertini E."/>
            <person name="Caccamo M."/>
            <person name="Echenique V."/>
        </authorList>
    </citation>
    <scope>NUCLEOTIDE SEQUENCE [LARGE SCALE GENOMIC DNA]</scope>
    <source>
        <strain evidence="7">cv. Victoria</strain>
        <tissue evidence="6">Leaf</tissue>
    </source>
</reference>